<evidence type="ECO:0000259" key="1">
    <source>
        <dbReference type="Pfam" id="PF13280"/>
    </source>
</evidence>
<evidence type="ECO:0000259" key="2">
    <source>
        <dbReference type="Pfam" id="PF25583"/>
    </source>
</evidence>
<evidence type="ECO:0000313" key="3">
    <source>
        <dbReference type="EMBL" id="QXI36704.1"/>
    </source>
</evidence>
<reference evidence="3 4" key="1">
    <citation type="journal article" date="2020" name="Microorganisms">
        <title>Reliable Identification of Environmental Pseudomonas Isolates Using the rpoD Gene.</title>
        <authorList>
            <consortium name="The Broad Institute Genome Sequencing Platform"/>
            <person name="Girard L."/>
            <person name="Lood C."/>
            <person name="Rokni-Zadeh H."/>
            <person name="van Noort V."/>
            <person name="Lavigne R."/>
            <person name="De Mot R."/>
        </authorList>
    </citation>
    <scope>NUCLEOTIDE SEQUENCE [LARGE SCALE GENOMIC DNA]</scope>
    <source>
        <strain evidence="3 4">RW9S1A</strain>
    </source>
</reference>
<dbReference type="Pfam" id="PF13280">
    <property type="entry name" value="WYL"/>
    <property type="match status" value="1"/>
</dbReference>
<dbReference type="RefSeq" id="WP_186659707.1">
    <property type="nucleotide sequence ID" value="NZ_CP077095.1"/>
</dbReference>
<dbReference type="KEGG" id="pxn:HU772_015230"/>
<dbReference type="InterPro" id="IPR057727">
    <property type="entry name" value="WCX_dom"/>
</dbReference>
<dbReference type="PANTHER" id="PTHR34580:SF1">
    <property type="entry name" value="PROTEIN PAFC"/>
    <property type="match status" value="1"/>
</dbReference>
<dbReference type="PROSITE" id="PS52050">
    <property type="entry name" value="WYL"/>
    <property type="match status" value="1"/>
</dbReference>
<gene>
    <name evidence="3" type="ORF">HU772_015230</name>
</gene>
<dbReference type="InterPro" id="IPR051534">
    <property type="entry name" value="CBASS_pafABC_assoc_protein"/>
</dbReference>
<proteinExistence type="predicted"/>
<keyword evidence="4" id="KW-1185">Reference proteome</keyword>
<protein>
    <submittedName>
        <fullName evidence="3">WYL domain-containing protein</fullName>
    </submittedName>
</protein>
<reference evidence="3 4" key="2">
    <citation type="journal article" date="2021" name="Microorganisms">
        <title>The Ever-Expanding Pseudomonas Genus: Description of 43 New Species and Partition of the Pseudomonas putida Group.</title>
        <authorList>
            <person name="Girard L."/>
            <person name="Lood C."/>
            <person name="Hofte M."/>
            <person name="Vandamme P."/>
            <person name="Rokni-Zadeh H."/>
            <person name="van Noort V."/>
            <person name="Lavigne R."/>
            <person name="De Mot R."/>
        </authorList>
    </citation>
    <scope>NUCLEOTIDE SEQUENCE [LARGE SCALE GENOMIC DNA]</scope>
    <source>
        <strain evidence="3 4">RW9S1A</strain>
    </source>
</reference>
<dbReference type="Proteomes" id="UP000633418">
    <property type="component" value="Chromosome"/>
</dbReference>
<dbReference type="Pfam" id="PF25583">
    <property type="entry name" value="WCX"/>
    <property type="match status" value="1"/>
</dbReference>
<sequence>MTAPSTPKAFLTLKRRIQLWSLVAQSGRSGITAASLHQQLQAEVDLRTVQRDLETLCRAQALKSANDPNGQGLLWRTDERQPLEIEASRPEPLSPAQLKSARVALSIVTLFEQARHLLHEAALADLRDLYEQSRTLLTRLQRADGRWLGKVVTGTQHLQLQQAPVDLAMLEAVQLALLEGYQLEIDYYSRKSARLARKVINPLGLSYQDSSIYVVCQEEGSPIMRKLPLHRFRRIRPLMARSVQVPEAFELAEHVQRVHLEEAPIRLKLRINSALRERLDHDETPLARPQTLTPDQDGWWFLECEQAYTQGLVWWILSHGATLEVLEPARLRDSVAATLRKAAGYYTQAAQG</sequence>
<dbReference type="AlphaFoldDB" id="A0A9E6PT03"/>
<feature type="domain" description="WYL" evidence="1">
    <location>
        <begin position="169"/>
        <end position="236"/>
    </location>
</feature>
<dbReference type="EMBL" id="CP077095">
    <property type="protein sequence ID" value="QXI36704.1"/>
    <property type="molecule type" value="Genomic_DNA"/>
</dbReference>
<dbReference type="InterPro" id="IPR026881">
    <property type="entry name" value="WYL_dom"/>
</dbReference>
<dbReference type="PANTHER" id="PTHR34580">
    <property type="match status" value="1"/>
</dbReference>
<feature type="domain" description="WCX" evidence="2">
    <location>
        <begin position="264"/>
        <end position="343"/>
    </location>
</feature>
<accession>A0A9E6PT03</accession>
<organism evidence="3 4">
    <name type="scientific">Pseudomonas xantholysinigenes</name>
    <dbReference type="NCBI Taxonomy" id="2745490"/>
    <lineage>
        <taxon>Bacteria</taxon>
        <taxon>Pseudomonadati</taxon>
        <taxon>Pseudomonadota</taxon>
        <taxon>Gammaproteobacteria</taxon>
        <taxon>Pseudomonadales</taxon>
        <taxon>Pseudomonadaceae</taxon>
        <taxon>Pseudomonas</taxon>
    </lineage>
</organism>
<evidence type="ECO:0000313" key="4">
    <source>
        <dbReference type="Proteomes" id="UP000633418"/>
    </source>
</evidence>
<name>A0A9E6PT03_9PSED</name>